<dbReference type="CDD" id="cd18635">
    <property type="entry name" value="CD_CMT3_like"/>
    <property type="match status" value="1"/>
</dbReference>
<dbReference type="GO" id="GO:0003677">
    <property type="term" value="F:DNA binding"/>
    <property type="evidence" value="ECO:0007669"/>
    <property type="project" value="UniProtKB-KW"/>
</dbReference>
<dbReference type="Pfam" id="PF01426">
    <property type="entry name" value="BAH"/>
    <property type="match status" value="1"/>
</dbReference>
<dbReference type="OrthoDB" id="5376140at2759"/>
<dbReference type="EMBL" id="NMUH01001398">
    <property type="protein sequence ID" value="MQL91983.1"/>
    <property type="molecule type" value="Genomic_DNA"/>
</dbReference>
<dbReference type="GO" id="GO:0032259">
    <property type="term" value="P:methylation"/>
    <property type="evidence" value="ECO:0007669"/>
    <property type="project" value="UniProtKB-KW"/>
</dbReference>
<dbReference type="PROSITE" id="PS51038">
    <property type="entry name" value="BAH"/>
    <property type="match status" value="1"/>
</dbReference>
<dbReference type="InterPro" id="IPR001525">
    <property type="entry name" value="C5_MeTfrase"/>
</dbReference>
<dbReference type="GO" id="GO:0005634">
    <property type="term" value="C:nucleus"/>
    <property type="evidence" value="ECO:0007669"/>
    <property type="project" value="UniProtKB-SubCell"/>
</dbReference>
<dbReference type="InterPro" id="IPR000953">
    <property type="entry name" value="Chromo/chromo_shadow_dom"/>
</dbReference>
<dbReference type="Gene3D" id="3.40.50.150">
    <property type="entry name" value="Vaccinia Virus protein VP39"/>
    <property type="match status" value="2"/>
</dbReference>
<dbReference type="PROSITE" id="PS51679">
    <property type="entry name" value="SAM_MT_C5"/>
    <property type="match status" value="1"/>
</dbReference>
<dbReference type="InterPro" id="IPR018117">
    <property type="entry name" value="C5_DNA_meth_AS"/>
</dbReference>
<dbReference type="SUPFAM" id="SSF53335">
    <property type="entry name" value="S-adenosyl-L-methionine-dependent methyltransferases"/>
    <property type="match status" value="1"/>
</dbReference>
<feature type="region of interest" description="Disordered" evidence="10">
    <location>
        <begin position="158"/>
        <end position="271"/>
    </location>
</feature>
<feature type="domain" description="Chromo" evidence="11">
    <location>
        <begin position="694"/>
        <end position="747"/>
    </location>
</feature>
<evidence type="ECO:0000256" key="1">
    <source>
        <dbReference type="ARBA" id="ARBA00004123"/>
    </source>
</evidence>
<dbReference type="SMART" id="SM00298">
    <property type="entry name" value="CHROMO"/>
    <property type="match status" value="1"/>
</dbReference>
<evidence type="ECO:0000256" key="2">
    <source>
        <dbReference type="ARBA" id="ARBA00011975"/>
    </source>
</evidence>
<dbReference type="PROSITE" id="PS00094">
    <property type="entry name" value="C5_MTASE_1"/>
    <property type="match status" value="1"/>
</dbReference>
<dbReference type="FunFam" id="2.30.30.490:FF:000011">
    <property type="entry name" value="DNA (cytosine-5)-methyltransferase 1"/>
    <property type="match status" value="1"/>
</dbReference>
<dbReference type="FunFam" id="3.90.120.10:FF:000003">
    <property type="entry name" value="DNA (cytosine-5)-methyltransferase 1"/>
    <property type="match status" value="1"/>
</dbReference>
<comment type="similarity">
    <text evidence="9">Belongs to the class I-like SAM-binding methyltransferase superfamily. C5-methyltransferase family.</text>
</comment>
<reference evidence="13" key="1">
    <citation type="submission" date="2017-07" db="EMBL/GenBank/DDBJ databases">
        <title>Taro Niue Genome Assembly and Annotation.</title>
        <authorList>
            <person name="Atibalentja N."/>
            <person name="Keating K."/>
            <person name="Fields C.J."/>
        </authorList>
    </citation>
    <scope>NUCLEOTIDE SEQUENCE</scope>
    <source>
        <strain evidence="13">Niue_2</strain>
        <tissue evidence="13">Leaf</tissue>
    </source>
</reference>
<name>A0A843VHZ1_COLES</name>
<dbReference type="InterPro" id="IPR043151">
    <property type="entry name" value="BAH_sf"/>
</dbReference>
<dbReference type="InterPro" id="IPR029063">
    <property type="entry name" value="SAM-dependent_MTases_sf"/>
</dbReference>
<keyword evidence="3 9" id="KW-0489">Methyltransferase</keyword>
<evidence type="ECO:0000256" key="9">
    <source>
        <dbReference type="PROSITE-ProRule" id="PRU01016"/>
    </source>
</evidence>
<dbReference type="PRINTS" id="PR00105">
    <property type="entry name" value="C5METTRFRASE"/>
</dbReference>
<accession>A0A843VHZ1</accession>
<dbReference type="AlphaFoldDB" id="A0A843VHZ1"/>
<dbReference type="PROSITE" id="PS00095">
    <property type="entry name" value="C5_MTASE_2"/>
    <property type="match status" value="1"/>
</dbReference>
<dbReference type="InterPro" id="IPR050390">
    <property type="entry name" value="C5-Methyltransferase"/>
</dbReference>
<dbReference type="Gene3D" id="2.30.30.490">
    <property type="match status" value="1"/>
</dbReference>
<keyword evidence="5 9" id="KW-0949">S-adenosyl-L-methionine</keyword>
<comment type="subcellular location">
    <subcellularLocation>
        <location evidence="1">Nucleus</location>
    </subcellularLocation>
</comment>
<keyword evidence="6" id="KW-0238">DNA-binding</keyword>
<evidence type="ECO:0000256" key="6">
    <source>
        <dbReference type="ARBA" id="ARBA00023125"/>
    </source>
</evidence>
<dbReference type="InterPro" id="IPR023780">
    <property type="entry name" value="Chromo_domain"/>
</dbReference>
<dbReference type="EC" id="2.1.1.37" evidence="2"/>
<evidence type="ECO:0000259" key="11">
    <source>
        <dbReference type="PROSITE" id="PS50013"/>
    </source>
</evidence>
<feature type="region of interest" description="Disordered" evidence="10">
    <location>
        <begin position="1"/>
        <end position="120"/>
    </location>
</feature>
<evidence type="ECO:0000256" key="5">
    <source>
        <dbReference type="ARBA" id="ARBA00022691"/>
    </source>
</evidence>
<feature type="active site" evidence="9">
    <location>
        <position position="772"/>
    </location>
</feature>
<dbReference type="PROSITE" id="PS50013">
    <property type="entry name" value="CHROMO_2"/>
    <property type="match status" value="1"/>
</dbReference>
<evidence type="ECO:0000256" key="10">
    <source>
        <dbReference type="SAM" id="MobiDB-lite"/>
    </source>
</evidence>
<evidence type="ECO:0000313" key="14">
    <source>
        <dbReference type="Proteomes" id="UP000652761"/>
    </source>
</evidence>
<dbReference type="SUPFAM" id="SSF54160">
    <property type="entry name" value="Chromo domain-like"/>
    <property type="match status" value="1"/>
</dbReference>
<comment type="catalytic activity">
    <reaction evidence="8">
        <text>a 2'-deoxycytidine in DNA + S-adenosyl-L-methionine = a 5-methyl-2'-deoxycytidine in DNA + S-adenosyl-L-homocysteine + H(+)</text>
        <dbReference type="Rhea" id="RHEA:13681"/>
        <dbReference type="Rhea" id="RHEA-COMP:11369"/>
        <dbReference type="Rhea" id="RHEA-COMP:11370"/>
        <dbReference type="ChEBI" id="CHEBI:15378"/>
        <dbReference type="ChEBI" id="CHEBI:57856"/>
        <dbReference type="ChEBI" id="CHEBI:59789"/>
        <dbReference type="ChEBI" id="CHEBI:85452"/>
        <dbReference type="ChEBI" id="CHEBI:85454"/>
        <dbReference type="EC" id="2.1.1.37"/>
    </reaction>
</comment>
<evidence type="ECO:0000256" key="7">
    <source>
        <dbReference type="ARBA" id="ARBA00023242"/>
    </source>
</evidence>
<comment type="caution">
    <text evidence="13">The sequence shown here is derived from an EMBL/GenBank/DDBJ whole genome shotgun (WGS) entry which is preliminary data.</text>
</comment>
<dbReference type="Gene3D" id="3.90.120.10">
    <property type="entry name" value="DNA Methylase, subunit A, domain 2"/>
    <property type="match status" value="1"/>
</dbReference>
<protein>
    <recommendedName>
        <fullName evidence="2">DNA (cytosine-5-)-methyltransferase</fullName>
        <ecNumber evidence="2">2.1.1.37</ecNumber>
    </recommendedName>
</protein>
<keyword evidence="7" id="KW-0539">Nucleus</keyword>
<organism evidence="13 14">
    <name type="scientific">Colocasia esculenta</name>
    <name type="common">Wild taro</name>
    <name type="synonym">Arum esculentum</name>
    <dbReference type="NCBI Taxonomy" id="4460"/>
    <lineage>
        <taxon>Eukaryota</taxon>
        <taxon>Viridiplantae</taxon>
        <taxon>Streptophyta</taxon>
        <taxon>Embryophyta</taxon>
        <taxon>Tracheophyta</taxon>
        <taxon>Spermatophyta</taxon>
        <taxon>Magnoliopsida</taxon>
        <taxon>Liliopsida</taxon>
        <taxon>Araceae</taxon>
        <taxon>Aroideae</taxon>
        <taxon>Colocasieae</taxon>
        <taxon>Colocasia</taxon>
    </lineage>
</organism>
<dbReference type="Proteomes" id="UP000652761">
    <property type="component" value="Unassembled WGS sequence"/>
</dbReference>
<dbReference type="Pfam" id="PF00385">
    <property type="entry name" value="Chromo"/>
    <property type="match status" value="1"/>
</dbReference>
<dbReference type="InterPro" id="IPR001025">
    <property type="entry name" value="BAH_dom"/>
</dbReference>
<dbReference type="PANTHER" id="PTHR10629:SF34">
    <property type="entry name" value="DNA (CYTOSINE-5)-METHYLTRANSFERASE CMT2"/>
    <property type="match status" value="1"/>
</dbReference>
<evidence type="ECO:0000256" key="8">
    <source>
        <dbReference type="ARBA" id="ARBA00047422"/>
    </source>
</evidence>
<evidence type="ECO:0000259" key="12">
    <source>
        <dbReference type="PROSITE" id="PS51038"/>
    </source>
</evidence>
<dbReference type="Pfam" id="PF00145">
    <property type="entry name" value="DNA_methylase"/>
    <property type="match status" value="2"/>
</dbReference>
<dbReference type="SMART" id="SM00439">
    <property type="entry name" value="BAH"/>
    <property type="match status" value="1"/>
</dbReference>
<dbReference type="InterPro" id="IPR016197">
    <property type="entry name" value="Chromo-like_dom_sf"/>
</dbReference>
<proteinExistence type="inferred from homology"/>
<evidence type="ECO:0000256" key="3">
    <source>
        <dbReference type="ARBA" id="ARBA00022603"/>
    </source>
</evidence>
<dbReference type="GO" id="GO:0044027">
    <property type="term" value="P:negative regulation of gene expression via chromosomal CpG island methylation"/>
    <property type="evidence" value="ECO:0007669"/>
    <property type="project" value="TreeGrafter"/>
</dbReference>
<evidence type="ECO:0000256" key="4">
    <source>
        <dbReference type="ARBA" id="ARBA00022679"/>
    </source>
</evidence>
<gene>
    <name evidence="13" type="ORF">Taro_024604</name>
</gene>
<dbReference type="GO" id="GO:0003682">
    <property type="term" value="F:chromatin binding"/>
    <property type="evidence" value="ECO:0007669"/>
    <property type="project" value="InterPro"/>
</dbReference>
<keyword evidence="14" id="KW-1185">Reference proteome</keyword>
<dbReference type="PANTHER" id="PTHR10629">
    <property type="entry name" value="CYTOSINE-SPECIFIC METHYLTRANSFERASE"/>
    <property type="match status" value="1"/>
</dbReference>
<sequence length="1123" mass="123440">MAGRSALGSPLESPSVGKLAIYSRRPSPVAGIVTRSRETPSTHTNSPPVAPSGDATACTGSSKNRGGEAAVAAAAASSEDSPGYKRARGRVAGLDQTGVENQGRRKSRRLAGSSGPGGVATDVIDLTAEGGGLLEVRGLTALKSSGPLLPATLRNGKRRVGVGEGPVRRSPRTVASSPGTSVFAGENRAGEGNGGTRRVDVGDGSLRPVASSLGTPLDVRENGIGTGKCGRRRVGVGGGPLRLTPRMVASSPETPPIVREKGTSAAKGWKRRVGVGDRPLRRSPRTVQSSPGTLLVVRENGTRGRSTTVRVAVKGRYLRRSPRIISCSSAETAAEGAASVGDVGVRPQKKAKASSRPKEKGKAGARYDDVFFVGDPVPTEEARSRWPHHYVQGRRRNGRNTSRDDDNDIVLDVKCHYYRASIVGSILNLGDCAYVKAEEGKPNYVGRILEFFETTNGDYYFTVQWFFRAEDTVIKGQASLVDKKRLFYSDLRNDNILDCIVSKVTIVQLSPHVGMKTKCIPACDFYYDMKYSVEYSSFYSMAIDDSEQKSDLVSSNCSTNLCFVENDKLGLKDVKKYVPAKPELALLDLYSGCGGMSTGLCLGACDVGVKVVTRWAVDVDRVACSSLKLNHPETQVWNESGDDFFALLKEWKKLCRRYVDNSGRKARQSHSGILEHEHYKKNPVNDSEIPDGVYEVSSLIGICYGDPSNTGKRGLKFKVHWKGYGPSDDTWEPIEGLRNCQDRIKEFVCNGFKSKILPLPGDVDVICGGPPCQGISGLNRHRNVDAPLDCEKNRQVVVFMDIVQFLKPKYVLMENVVDILKFAFGTLGRYALSRLKLPPFPLPTHDVIMKGSAPTEFERNVVAYDEGQPRMLEKALVLEDAISDLPPITCDETRDQMPYGRAPKTDFQRHIRAEKYEILEHASNVSKRVQLPVLYDHRCLQLSEDNYIRICNIPRRKGACFRDLPGVAIQAYNTVQFDPTIERVLLPSGKPLVPDYAIRFEKGKSTRPFARVWWDEIVPTVITNADPHFQAITHPEQDRVLTVRETARLQGFPDYYRFCGTVKERYRQVGNAVAIPVGRALGYMLGMAWLKQTGEEPLMALPPKFRRFHLPQHQASSSSEVQD</sequence>
<feature type="domain" description="BAH" evidence="12">
    <location>
        <begin position="425"/>
        <end position="542"/>
    </location>
</feature>
<dbReference type="GO" id="GO:0003886">
    <property type="term" value="F:DNA (cytosine-5-)-methyltransferase activity"/>
    <property type="evidence" value="ECO:0007669"/>
    <property type="project" value="UniProtKB-EC"/>
</dbReference>
<dbReference type="InterPro" id="IPR031303">
    <property type="entry name" value="C5_meth_CS"/>
</dbReference>
<evidence type="ECO:0000313" key="13">
    <source>
        <dbReference type="EMBL" id="MQL91983.1"/>
    </source>
</evidence>
<keyword evidence="4 9" id="KW-0808">Transferase</keyword>